<dbReference type="SUPFAM" id="SSF51206">
    <property type="entry name" value="cAMP-binding domain-like"/>
    <property type="match status" value="1"/>
</dbReference>
<keyword evidence="4 6" id="KW-1133">Transmembrane helix</keyword>
<dbReference type="EMBL" id="JAVDPW010000003">
    <property type="protein sequence ID" value="MDR6289452.1"/>
    <property type="molecule type" value="Genomic_DNA"/>
</dbReference>
<organism evidence="8 9">
    <name type="scientific">Inquilinus ginsengisoli</name>
    <dbReference type="NCBI Taxonomy" id="363840"/>
    <lineage>
        <taxon>Bacteria</taxon>
        <taxon>Pseudomonadati</taxon>
        <taxon>Pseudomonadota</taxon>
        <taxon>Alphaproteobacteria</taxon>
        <taxon>Rhodospirillales</taxon>
        <taxon>Rhodospirillaceae</taxon>
        <taxon>Inquilinus</taxon>
    </lineage>
</organism>
<evidence type="ECO:0000256" key="2">
    <source>
        <dbReference type="ARBA" id="ARBA00022475"/>
    </source>
</evidence>
<keyword evidence="6" id="KW-0407">Ion channel</keyword>
<dbReference type="InterPro" id="IPR010920">
    <property type="entry name" value="LSM_dom_sf"/>
</dbReference>
<evidence type="ECO:0000313" key="8">
    <source>
        <dbReference type="EMBL" id="MDR6289452.1"/>
    </source>
</evidence>
<keyword evidence="6" id="KW-0997">Cell inner membrane</keyword>
<keyword evidence="6" id="KW-0406">Ion transport</keyword>
<evidence type="ECO:0000256" key="1">
    <source>
        <dbReference type="ARBA" id="ARBA00004651"/>
    </source>
</evidence>
<feature type="transmembrane region" description="Helical" evidence="6">
    <location>
        <begin position="104"/>
        <end position="125"/>
    </location>
</feature>
<reference evidence="8 9" key="1">
    <citation type="submission" date="2023-07" db="EMBL/GenBank/DDBJ databases">
        <title>Sorghum-associated microbial communities from plants grown in Nebraska, USA.</title>
        <authorList>
            <person name="Schachtman D."/>
        </authorList>
    </citation>
    <scope>NUCLEOTIDE SEQUENCE [LARGE SCALE GENOMIC DNA]</scope>
    <source>
        <strain evidence="8 9">584</strain>
    </source>
</reference>
<comment type="subunit">
    <text evidence="6">Homoheptamer.</text>
</comment>
<comment type="function">
    <text evidence="6">Mechanosensitive channel that participates in the regulation of osmotic pressure changes within the cell, opening in response to stretch forces in the membrane lipid bilayer, without the need for other proteins. Contributes to normal resistance to hypoosmotic shock. Forms an ion channel of 1.0 nanosiemens conductance with a slight preference for anions.</text>
</comment>
<keyword evidence="5 6" id="KW-0472">Membrane</keyword>
<gene>
    <name evidence="8" type="ORF">E9232_001967</name>
</gene>
<evidence type="ECO:0000313" key="9">
    <source>
        <dbReference type="Proteomes" id="UP001262410"/>
    </source>
</evidence>
<evidence type="ECO:0000256" key="3">
    <source>
        <dbReference type="ARBA" id="ARBA00022692"/>
    </source>
</evidence>
<dbReference type="PANTHER" id="PTHR30221">
    <property type="entry name" value="SMALL-CONDUCTANCE MECHANOSENSITIVE CHANNEL"/>
    <property type="match status" value="1"/>
</dbReference>
<evidence type="ECO:0000256" key="5">
    <source>
        <dbReference type="ARBA" id="ARBA00023136"/>
    </source>
</evidence>
<proteinExistence type="inferred from homology"/>
<dbReference type="RefSeq" id="WP_309793742.1">
    <property type="nucleotide sequence ID" value="NZ_JAVDPW010000003.1"/>
</dbReference>
<dbReference type="CDD" id="cd00038">
    <property type="entry name" value="CAP_ED"/>
    <property type="match status" value="1"/>
</dbReference>
<dbReference type="Pfam" id="PF00027">
    <property type="entry name" value="cNMP_binding"/>
    <property type="match status" value="1"/>
</dbReference>
<dbReference type="Gene3D" id="2.30.30.60">
    <property type="match status" value="1"/>
</dbReference>
<dbReference type="InterPro" id="IPR000595">
    <property type="entry name" value="cNMP-bd_dom"/>
</dbReference>
<accession>A0ABU1JM79</accession>
<protein>
    <recommendedName>
        <fullName evidence="6">Small-conductance mechanosensitive channel</fullName>
    </recommendedName>
</protein>
<evidence type="ECO:0000259" key="7">
    <source>
        <dbReference type="PROSITE" id="PS50042"/>
    </source>
</evidence>
<dbReference type="InterPro" id="IPR023408">
    <property type="entry name" value="MscS_beta-dom_sf"/>
</dbReference>
<dbReference type="Gene3D" id="1.10.287.1260">
    <property type="match status" value="1"/>
</dbReference>
<name>A0ABU1JM79_9PROT</name>
<feature type="transmembrane region" description="Helical" evidence="6">
    <location>
        <begin position="64"/>
        <end position="83"/>
    </location>
</feature>
<dbReference type="InterPro" id="IPR018490">
    <property type="entry name" value="cNMP-bd_dom_sf"/>
</dbReference>
<dbReference type="Gene3D" id="2.60.120.10">
    <property type="entry name" value="Jelly Rolls"/>
    <property type="match status" value="1"/>
</dbReference>
<comment type="caution">
    <text evidence="6">Lacks conserved residue(s) required for the propagation of feature annotation.</text>
</comment>
<dbReference type="InterPro" id="IPR011066">
    <property type="entry name" value="MscS_channel_C_sf"/>
</dbReference>
<dbReference type="PROSITE" id="PS50042">
    <property type="entry name" value="CNMP_BINDING_3"/>
    <property type="match status" value="1"/>
</dbReference>
<evidence type="ECO:0000256" key="4">
    <source>
        <dbReference type="ARBA" id="ARBA00022989"/>
    </source>
</evidence>
<dbReference type="SUPFAM" id="SSF82689">
    <property type="entry name" value="Mechanosensitive channel protein MscS (YggB), C-terminal domain"/>
    <property type="match status" value="1"/>
</dbReference>
<dbReference type="InterPro" id="IPR045275">
    <property type="entry name" value="MscS_archaea/bacteria_type"/>
</dbReference>
<comment type="caution">
    <text evidence="8">The sequence shown here is derived from an EMBL/GenBank/DDBJ whole genome shotgun (WGS) entry which is preliminary data.</text>
</comment>
<feature type="transmembrane region" description="Helical" evidence="6">
    <location>
        <begin position="33"/>
        <end position="52"/>
    </location>
</feature>
<comment type="similarity">
    <text evidence="6">Belongs to the MscS (TC 1.A.23) family.</text>
</comment>
<dbReference type="InterPro" id="IPR014710">
    <property type="entry name" value="RmlC-like_jellyroll"/>
</dbReference>
<dbReference type="SMART" id="SM00100">
    <property type="entry name" value="cNMP"/>
    <property type="match status" value="1"/>
</dbReference>
<feature type="domain" description="Cyclic nucleotide-binding" evidence="7">
    <location>
        <begin position="327"/>
        <end position="439"/>
    </location>
</feature>
<dbReference type="Proteomes" id="UP001262410">
    <property type="component" value="Unassembled WGS sequence"/>
</dbReference>
<dbReference type="InterPro" id="IPR006685">
    <property type="entry name" value="MscS_channel_2nd"/>
</dbReference>
<keyword evidence="6" id="KW-0813">Transport</keyword>
<dbReference type="PANTHER" id="PTHR30221:SF1">
    <property type="entry name" value="SMALL-CONDUCTANCE MECHANOSENSITIVE CHANNEL"/>
    <property type="match status" value="1"/>
</dbReference>
<dbReference type="SUPFAM" id="SSF50182">
    <property type="entry name" value="Sm-like ribonucleoproteins"/>
    <property type="match status" value="1"/>
</dbReference>
<keyword evidence="2" id="KW-1003">Cell membrane</keyword>
<keyword evidence="3 6" id="KW-0812">Transmembrane</keyword>
<keyword evidence="9" id="KW-1185">Reference proteome</keyword>
<sequence length="481" mass="51113">MTSQIVASLLVVLCFLDWRLMRNRPVWSRLATCGILFGGLTIMVVRVVGSLLQPAFAGSTFEEVIWQQVLAAMWWLFAARLLVNTVRAALPHGAFRHEGGLLSDLLAGVIYLAATLTVVSTVFGFPVRALVATSGVIAIVLGLALQNTLADVFAGIAIGIERPYSVGDRVWIEGGIEGVVVQITWRSVRVWTDGNDIASVPNSIATRSRVINRSVPSEQRNDSVHVPCSIDVPPERVVELVRQAILLCPTILATPAAGVSLASVGKRWNVYSISFSVSHSSVLGETKSTLLTQVMRQFRAAGLGDARGGRGAIGDGGGGKQPLAIPLFQALTDDQRAELERQASMRTLDPGDLLFAQGGTEASLFVVVSGVLEVSRANGGSTTTIGRIGSGDYIGEIGLLTGAPHAGTVKALTHALVLEVTKEHLAPLLAAQPELMRELEASARHGQALVDRSVAASVGAHAVPPGQLLSWIRQYFREHGL</sequence>
<dbReference type="Pfam" id="PF00924">
    <property type="entry name" value="MS_channel_2nd"/>
    <property type="match status" value="1"/>
</dbReference>
<evidence type="ECO:0000256" key="6">
    <source>
        <dbReference type="RuleBase" id="RU369025"/>
    </source>
</evidence>
<comment type="subcellular location">
    <subcellularLocation>
        <location evidence="6">Cell inner membrane</location>
        <topology evidence="6">Multi-pass membrane protein</topology>
    </subcellularLocation>
    <subcellularLocation>
        <location evidence="1">Cell membrane</location>
        <topology evidence="1">Multi-pass membrane protein</topology>
    </subcellularLocation>
</comment>